<dbReference type="InParanoid" id="E9I6D0"/>
<name>E9I6D0_DAPPU</name>
<evidence type="ECO:0000313" key="1">
    <source>
        <dbReference type="EMBL" id="EFX60450.1"/>
    </source>
</evidence>
<reference evidence="1 2" key="1">
    <citation type="journal article" date="2011" name="Science">
        <title>The ecoresponsive genome of Daphnia pulex.</title>
        <authorList>
            <person name="Colbourne J.K."/>
            <person name="Pfrender M.E."/>
            <person name="Gilbert D."/>
            <person name="Thomas W.K."/>
            <person name="Tucker A."/>
            <person name="Oakley T.H."/>
            <person name="Tokishita S."/>
            <person name="Aerts A."/>
            <person name="Arnold G.J."/>
            <person name="Basu M.K."/>
            <person name="Bauer D.J."/>
            <person name="Caceres C.E."/>
            <person name="Carmel L."/>
            <person name="Casola C."/>
            <person name="Choi J.H."/>
            <person name="Detter J.C."/>
            <person name="Dong Q."/>
            <person name="Dusheyko S."/>
            <person name="Eads B.D."/>
            <person name="Frohlich T."/>
            <person name="Geiler-Samerotte K.A."/>
            <person name="Gerlach D."/>
            <person name="Hatcher P."/>
            <person name="Jogdeo S."/>
            <person name="Krijgsveld J."/>
            <person name="Kriventseva E.V."/>
            <person name="Kultz D."/>
            <person name="Laforsch C."/>
            <person name="Lindquist E."/>
            <person name="Lopez J."/>
            <person name="Manak J.R."/>
            <person name="Muller J."/>
            <person name="Pangilinan J."/>
            <person name="Patwardhan R.P."/>
            <person name="Pitluck S."/>
            <person name="Pritham E.J."/>
            <person name="Rechtsteiner A."/>
            <person name="Rho M."/>
            <person name="Rogozin I.B."/>
            <person name="Sakarya O."/>
            <person name="Salamov A."/>
            <person name="Schaack S."/>
            <person name="Shapiro H."/>
            <person name="Shiga Y."/>
            <person name="Skalitzky C."/>
            <person name="Smith Z."/>
            <person name="Souvorov A."/>
            <person name="Sung W."/>
            <person name="Tang Z."/>
            <person name="Tsuchiya D."/>
            <person name="Tu H."/>
            <person name="Vos H."/>
            <person name="Wang M."/>
            <person name="Wolf Y.I."/>
            <person name="Yamagata H."/>
            <person name="Yamada T."/>
            <person name="Ye Y."/>
            <person name="Shaw J.R."/>
            <person name="Andrews J."/>
            <person name="Crease T.J."/>
            <person name="Tang H."/>
            <person name="Lucas S.M."/>
            <person name="Robertson H.M."/>
            <person name="Bork P."/>
            <person name="Koonin E.V."/>
            <person name="Zdobnov E.M."/>
            <person name="Grigoriev I.V."/>
            <person name="Lynch M."/>
            <person name="Boore J.L."/>
        </authorList>
    </citation>
    <scope>NUCLEOTIDE SEQUENCE [LARGE SCALE GENOMIC DNA]</scope>
</reference>
<protein>
    <submittedName>
        <fullName evidence="1">Uncharacterized protein</fullName>
    </submittedName>
</protein>
<keyword evidence="2" id="KW-1185">Reference proteome</keyword>
<proteinExistence type="predicted"/>
<dbReference type="EMBL" id="GL736374">
    <property type="protein sequence ID" value="EFX60450.1"/>
    <property type="molecule type" value="Genomic_DNA"/>
</dbReference>
<evidence type="ECO:0000313" key="2">
    <source>
        <dbReference type="Proteomes" id="UP000000305"/>
    </source>
</evidence>
<dbReference type="HOGENOM" id="CLU_827074_0_0_1"/>
<dbReference type="Proteomes" id="UP000000305">
    <property type="component" value="Unassembled WGS sequence"/>
</dbReference>
<organism evidence="1 2">
    <name type="scientific">Daphnia pulex</name>
    <name type="common">Water flea</name>
    <dbReference type="NCBI Taxonomy" id="6669"/>
    <lineage>
        <taxon>Eukaryota</taxon>
        <taxon>Metazoa</taxon>
        <taxon>Ecdysozoa</taxon>
        <taxon>Arthropoda</taxon>
        <taxon>Crustacea</taxon>
        <taxon>Branchiopoda</taxon>
        <taxon>Diplostraca</taxon>
        <taxon>Cladocera</taxon>
        <taxon>Anomopoda</taxon>
        <taxon>Daphniidae</taxon>
        <taxon>Daphnia</taxon>
    </lineage>
</organism>
<sequence>MSRDPSSMHPTVQAIETDNREMLAWYLAHEGKSALASELPERISGIAKAISNPGLFFWMLEMEPQLLREPFYAQGWGSGESIGIDEYVAMKASSDVVDQFRPTMKTSTATRIVAGRMLENDFSLLLEDMKSNGADTDGMLQAIVDDDPIALASRVNASLDMKAILDRPSESAVGPFLAMWAAGWDAVDSLQWLEKQGVDSDGNEPAVRPGLGRIAWDYRPIEEAVAHGAVKVIDHLVDRYGTDILLRLNKAQQPPLFRALRLEAVASAIRILEIRPDAAGQEVGEWILKRKAEQFLIQEGKPHMADWLQTWKAARAAKHAILEIDNTDASPARSGP</sequence>
<accession>E9I6D0</accession>
<dbReference type="KEGG" id="dpx:DAPPUDRAFT_124138"/>
<dbReference type="AlphaFoldDB" id="E9I6D0"/>
<gene>
    <name evidence="1" type="ORF">DAPPUDRAFT_124138</name>
</gene>